<proteinExistence type="predicted"/>
<protein>
    <submittedName>
        <fullName evidence="1">Uncharacterized protein</fullName>
    </submittedName>
</protein>
<dbReference type="EMBL" id="CP101717">
    <property type="protein sequence ID" value="WLD58752.1"/>
    <property type="molecule type" value="Genomic_DNA"/>
</dbReference>
<dbReference type="RefSeq" id="WP_304996038.1">
    <property type="nucleotide sequence ID" value="NZ_CP101717.1"/>
</dbReference>
<gene>
    <name evidence="1" type="ORF">NFC81_02900</name>
</gene>
<sequence length="107" mass="12403">MSAQPQPFQPERVESSHRGITVYYPGGRVYASMDMAVLRQVRLLMWRNQLHWHLISAGNELLIPCGIPGEVAMRRELQELPGFNTDLFFAYMDNRAGQEPPLLLWQY</sequence>
<evidence type="ECO:0000313" key="1">
    <source>
        <dbReference type="EMBL" id="WLD58752.1"/>
    </source>
</evidence>
<organism evidence="1">
    <name type="scientific">Salinispirillum sp. LH 10-3-1</name>
    <dbReference type="NCBI Taxonomy" id="2952525"/>
    <lineage>
        <taxon>Bacteria</taxon>
        <taxon>Pseudomonadati</taxon>
        <taxon>Pseudomonadota</taxon>
        <taxon>Gammaproteobacteria</taxon>
        <taxon>Oceanospirillales</taxon>
        <taxon>Saccharospirillaceae</taxon>
        <taxon>Salinispirillum</taxon>
    </lineage>
</organism>
<reference evidence="1" key="1">
    <citation type="submission" date="2022-07" db="EMBL/GenBank/DDBJ databases">
        <title>Complete genome sequence of Salinispirillum sp. LH10-3-1 capable of multiple carbohydrate inversion isolated from a soda lake.</title>
        <authorList>
            <person name="Liu J."/>
            <person name="Zhai Y."/>
            <person name="Zhang H."/>
            <person name="Yang H."/>
            <person name="Qu J."/>
            <person name="Li J."/>
        </authorList>
    </citation>
    <scope>NUCLEOTIDE SEQUENCE</scope>
    <source>
        <strain evidence="1">LH 10-3-1</strain>
    </source>
</reference>
<accession>A0AB38YHP1</accession>
<dbReference type="AlphaFoldDB" id="A0AB38YHP1"/>
<name>A0AB38YHP1_9GAMM</name>